<keyword evidence="3" id="KW-1185">Reference proteome</keyword>
<gene>
    <name evidence="2" type="ORF">AXF42_Ash006496</name>
</gene>
<feature type="region of interest" description="Disordered" evidence="1">
    <location>
        <begin position="121"/>
        <end position="184"/>
    </location>
</feature>
<dbReference type="Proteomes" id="UP000236161">
    <property type="component" value="Unassembled WGS sequence"/>
</dbReference>
<organism evidence="2 3">
    <name type="scientific">Apostasia shenzhenica</name>
    <dbReference type="NCBI Taxonomy" id="1088818"/>
    <lineage>
        <taxon>Eukaryota</taxon>
        <taxon>Viridiplantae</taxon>
        <taxon>Streptophyta</taxon>
        <taxon>Embryophyta</taxon>
        <taxon>Tracheophyta</taxon>
        <taxon>Spermatophyta</taxon>
        <taxon>Magnoliopsida</taxon>
        <taxon>Liliopsida</taxon>
        <taxon>Asparagales</taxon>
        <taxon>Orchidaceae</taxon>
        <taxon>Apostasioideae</taxon>
        <taxon>Apostasia</taxon>
    </lineage>
</organism>
<reference evidence="2 3" key="1">
    <citation type="journal article" date="2017" name="Nature">
        <title>The Apostasia genome and the evolution of orchids.</title>
        <authorList>
            <person name="Zhang G.Q."/>
            <person name="Liu K.W."/>
            <person name="Li Z."/>
            <person name="Lohaus R."/>
            <person name="Hsiao Y.Y."/>
            <person name="Niu S.C."/>
            <person name="Wang J.Y."/>
            <person name="Lin Y.C."/>
            <person name="Xu Q."/>
            <person name="Chen L.J."/>
            <person name="Yoshida K."/>
            <person name="Fujiwara S."/>
            <person name="Wang Z.W."/>
            <person name="Zhang Y.Q."/>
            <person name="Mitsuda N."/>
            <person name="Wang M."/>
            <person name="Liu G.H."/>
            <person name="Pecoraro L."/>
            <person name="Huang H.X."/>
            <person name="Xiao X.J."/>
            <person name="Lin M."/>
            <person name="Wu X.Y."/>
            <person name="Wu W.L."/>
            <person name="Chen Y.Y."/>
            <person name="Chang S.B."/>
            <person name="Sakamoto S."/>
            <person name="Ohme-Takagi M."/>
            <person name="Yagi M."/>
            <person name="Zeng S.J."/>
            <person name="Shen C.Y."/>
            <person name="Yeh C.M."/>
            <person name="Luo Y.B."/>
            <person name="Tsai W.C."/>
            <person name="Van de Peer Y."/>
            <person name="Liu Z.J."/>
        </authorList>
    </citation>
    <scope>NUCLEOTIDE SEQUENCE [LARGE SCALE GENOMIC DNA]</scope>
    <source>
        <strain evidence="3">cv. Shenzhen</strain>
        <tissue evidence="2">Stem</tissue>
    </source>
</reference>
<protein>
    <submittedName>
        <fullName evidence="2">Uncharacterized protein</fullName>
    </submittedName>
</protein>
<dbReference type="EMBL" id="KZ451935">
    <property type="protein sequence ID" value="PKA60861.1"/>
    <property type="molecule type" value="Genomic_DNA"/>
</dbReference>
<proteinExistence type="predicted"/>
<name>A0A2I0AZ89_9ASPA</name>
<evidence type="ECO:0000256" key="1">
    <source>
        <dbReference type="SAM" id="MobiDB-lite"/>
    </source>
</evidence>
<accession>A0A2I0AZ89</accession>
<dbReference type="AlphaFoldDB" id="A0A2I0AZ89"/>
<feature type="region of interest" description="Disordered" evidence="1">
    <location>
        <begin position="38"/>
        <end position="62"/>
    </location>
</feature>
<evidence type="ECO:0000313" key="3">
    <source>
        <dbReference type="Proteomes" id="UP000236161"/>
    </source>
</evidence>
<feature type="compositionally biased region" description="Polar residues" evidence="1">
    <location>
        <begin position="148"/>
        <end position="157"/>
    </location>
</feature>
<sequence>MWTSGICINVCETLVGIFVGLRRRASVTMSVFSGVAGFVRDEPPEAGGPAQSSQASTRRPLAREEAPKRLRICLSNSGGVVVDAGSSRGAVRGMSRSLQCSVPVTPPVESTVIVADDEVQSVEEGAEARPSAPLTTDVPDGLSRDRSTLTPVSSPSGHSVGLEISSGVGQKGPDSGSSSTQFEHVAFVRTLTRSKSG</sequence>
<evidence type="ECO:0000313" key="2">
    <source>
        <dbReference type="EMBL" id="PKA60861.1"/>
    </source>
</evidence>